<name>A0A0K0NKI6_9CAUD</name>
<dbReference type="EMBL" id="KR063279">
    <property type="protein sequence ID" value="AKL88210.1"/>
    <property type="molecule type" value="Genomic_DNA"/>
</dbReference>
<organism evidence="1 2">
    <name type="scientific">Gordonia phage GMA3</name>
    <dbReference type="NCBI Taxonomy" id="1647284"/>
    <lineage>
        <taxon>Viruses</taxon>
        <taxon>Duplodnaviria</taxon>
        <taxon>Heunggongvirae</taxon>
        <taxon>Uroviricota</taxon>
        <taxon>Caudoviricetes</taxon>
        <taxon>Gamtrevirus</taxon>
        <taxon>Gamtrevirus GMA3</taxon>
    </lineage>
</organism>
<dbReference type="GeneID" id="26516904"/>
<proteinExistence type="predicted"/>
<protein>
    <submittedName>
        <fullName evidence="1">Uncharacterized protein</fullName>
    </submittedName>
</protein>
<accession>A0A0K0NKI6</accession>
<dbReference type="RefSeq" id="YP_009188601.1">
    <property type="nucleotide sequence ID" value="NC_028668.1"/>
</dbReference>
<dbReference type="KEGG" id="vg:26516904"/>
<dbReference type="Proteomes" id="UP000204451">
    <property type="component" value="Segment"/>
</dbReference>
<keyword evidence="2" id="KW-1185">Reference proteome</keyword>
<sequence>MAEFRRVITDVCGDDIVVSILDSEIYLEVKDDGGEGGIAALDPSKALSLSIVLREAQMEVDKE</sequence>
<evidence type="ECO:0000313" key="1">
    <source>
        <dbReference type="EMBL" id="AKL88210.1"/>
    </source>
</evidence>
<gene>
    <name evidence="1" type="ORF">GMA3_33</name>
</gene>
<reference evidence="1 2" key="1">
    <citation type="journal article" date="2015" name="PLoS ONE">
        <title>Lysis to Kill: Evaluation of the Lytic Abilities, and Genomics of Nine Bacteriophages Infective for Gordonia spp. and Their Potential Use in Activated Sludge Foam Biocontrol.</title>
        <authorList>
            <person name="Dyson Z.A."/>
            <person name="Tucci J."/>
            <person name="Seviour R.J."/>
            <person name="Petrovski S."/>
        </authorList>
    </citation>
    <scope>NUCLEOTIDE SEQUENCE [LARGE SCALE GENOMIC DNA]</scope>
</reference>
<evidence type="ECO:0000313" key="2">
    <source>
        <dbReference type="Proteomes" id="UP000204451"/>
    </source>
</evidence>